<reference evidence="8" key="1">
    <citation type="journal article" date="2018" name="Toxins">
        <title>Buzz kill: function and proteomic composition of venom from the giant assassin fly Dolopus genitalis (Diptera: Asilidae).</title>
        <authorList>
            <person name="Walker A.A."/>
            <person name="Dobson J."/>
            <person name="Jin J."/>
            <person name="Robinson S.D."/>
            <person name="Herzig V."/>
            <person name="Vetter I."/>
            <person name="King G.F."/>
            <person name="Fry B.G."/>
        </authorList>
    </citation>
    <scope>NUCLEOTIDE SEQUENCE</scope>
    <source>
        <strain evidence="8">Dg42</strain>
        <tissue evidence="8">Venom/thoracic glands</tissue>
    </source>
</reference>
<dbReference type="PROSITE" id="PS50240">
    <property type="entry name" value="TRYPSIN_DOM"/>
    <property type="match status" value="1"/>
</dbReference>
<dbReference type="GO" id="GO:0006508">
    <property type="term" value="P:proteolysis"/>
    <property type="evidence" value="ECO:0007669"/>
    <property type="project" value="UniProtKB-KW"/>
</dbReference>
<dbReference type="InterPro" id="IPR043504">
    <property type="entry name" value="Peptidase_S1_PA_chymotrypsin"/>
</dbReference>
<proteinExistence type="evidence at transcript level"/>
<dbReference type="GO" id="GO:0004252">
    <property type="term" value="F:serine-type endopeptidase activity"/>
    <property type="evidence" value="ECO:0007669"/>
    <property type="project" value="InterPro"/>
</dbReference>
<dbReference type="SUPFAM" id="SSF50494">
    <property type="entry name" value="Trypsin-like serine proteases"/>
    <property type="match status" value="1"/>
</dbReference>
<protein>
    <submittedName>
        <fullName evidence="8">Venom polypeptide</fullName>
    </submittedName>
</protein>
<keyword evidence="6" id="KW-0732">Signal</keyword>
<keyword evidence="4" id="KW-1015">Disulfide bond</keyword>
<dbReference type="AlphaFoldDB" id="A0A3G5BIF3"/>
<evidence type="ECO:0000256" key="2">
    <source>
        <dbReference type="ARBA" id="ARBA00022801"/>
    </source>
</evidence>
<name>A0A3G5BIF3_DOLGE</name>
<dbReference type="PROSITE" id="PS00134">
    <property type="entry name" value="TRYPSIN_HIS"/>
    <property type="match status" value="1"/>
</dbReference>
<organism evidence="8">
    <name type="scientific">Dolopus genitalis</name>
    <name type="common">Giant Australian assassin fly</name>
    <name type="synonym">Asilus genitalis</name>
    <dbReference type="NCBI Taxonomy" id="2488630"/>
    <lineage>
        <taxon>Eukaryota</taxon>
        <taxon>Metazoa</taxon>
        <taxon>Ecdysozoa</taxon>
        <taxon>Arthropoda</taxon>
        <taxon>Hexapoda</taxon>
        <taxon>Insecta</taxon>
        <taxon>Pterygota</taxon>
        <taxon>Neoptera</taxon>
        <taxon>Endopterygota</taxon>
        <taxon>Diptera</taxon>
        <taxon>Brachycera</taxon>
        <taxon>Muscomorpha</taxon>
        <taxon>Asiloidea</taxon>
        <taxon>Asilidae</taxon>
        <taxon>Asilinae</taxon>
        <taxon>Dolopus</taxon>
    </lineage>
</organism>
<dbReference type="PANTHER" id="PTHR24264">
    <property type="entry name" value="TRYPSIN-RELATED"/>
    <property type="match status" value="1"/>
</dbReference>
<dbReference type="Pfam" id="PF00089">
    <property type="entry name" value="Trypsin"/>
    <property type="match status" value="1"/>
</dbReference>
<keyword evidence="1 5" id="KW-0645">Protease</keyword>
<evidence type="ECO:0000256" key="1">
    <source>
        <dbReference type="ARBA" id="ARBA00022670"/>
    </source>
</evidence>
<evidence type="ECO:0000313" key="8">
    <source>
        <dbReference type="EMBL" id="AYV99563.1"/>
    </source>
</evidence>
<keyword evidence="2 5" id="KW-0378">Hydrolase</keyword>
<dbReference type="PRINTS" id="PR00722">
    <property type="entry name" value="CHYMOTRYPSIN"/>
</dbReference>
<dbReference type="FunFam" id="2.40.10.10:FF:000068">
    <property type="entry name" value="transmembrane protease serine 2"/>
    <property type="match status" value="1"/>
</dbReference>
<dbReference type="PROSITE" id="PS00135">
    <property type="entry name" value="TRYPSIN_SER"/>
    <property type="match status" value="1"/>
</dbReference>
<dbReference type="PANTHER" id="PTHR24264:SF54">
    <property type="entry name" value="PEPTIDASE S1 DOMAIN-CONTAINING PROTEIN"/>
    <property type="match status" value="1"/>
</dbReference>
<dbReference type="InterPro" id="IPR050127">
    <property type="entry name" value="Serine_Proteases_S1"/>
</dbReference>
<evidence type="ECO:0000256" key="4">
    <source>
        <dbReference type="ARBA" id="ARBA00023157"/>
    </source>
</evidence>
<dbReference type="SMART" id="SM00020">
    <property type="entry name" value="Tryp_SPc"/>
    <property type="match status" value="1"/>
</dbReference>
<feature type="chain" id="PRO_5018336352" evidence="6">
    <location>
        <begin position="17"/>
        <end position="270"/>
    </location>
</feature>
<dbReference type="EMBL" id="MK075160">
    <property type="protein sequence ID" value="AYV99563.1"/>
    <property type="molecule type" value="mRNA"/>
</dbReference>
<evidence type="ECO:0000256" key="3">
    <source>
        <dbReference type="ARBA" id="ARBA00022825"/>
    </source>
</evidence>
<dbReference type="InterPro" id="IPR001314">
    <property type="entry name" value="Peptidase_S1A"/>
</dbReference>
<evidence type="ECO:0000256" key="5">
    <source>
        <dbReference type="RuleBase" id="RU363034"/>
    </source>
</evidence>
<dbReference type="InterPro" id="IPR009003">
    <property type="entry name" value="Peptidase_S1_PA"/>
</dbReference>
<sequence length="270" mass="30226">MKSFITLSLFVVVAFAWEDARFQGIEPRIVGGEVAKPNQFPYQVRFHLVKRMGNREVNTLCGGSLVTDKHILTAAHCLVDVVRATVYMGSINFRTEEPNRITTQLKQENLRVHENYNPLLFNSDIALVTLPERVKFSAAIHPISLPRAGLKKLENRMAIISGFGKTGDKSKTSDNLMFLHRKILTENYCQLHFPLTFRESQICVDGSERKSACPGDSGGPLAIEENGEMVLVGLTSYGKFTCEIGSPAVYTRITTHLKWISKHTGLPVKY</sequence>
<dbReference type="CDD" id="cd00190">
    <property type="entry name" value="Tryp_SPc"/>
    <property type="match status" value="1"/>
</dbReference>
<dbReference type="GO" id="GO:0005615">
    <property type="term" value="C:extracellular space"/>
    <property type="evidence" value="ECO:0007669"/>
    <property type="project" value="TreeGrafter"/>
</dbReference>
<evidence type="ECO:0000259" key="7">
    <source>
        <dbReference type="PROSITE" id="PS50240"/>
    </source>
</evidence>
<feature type="signal peptide" evidence="6">
    <location>
        <begin position="1"/>
        <end position="16"/>
    </location>
</feature>
<accession>A0A3G5BIF3</accession>
<dbReference type="InterPro" id="IPR018114">
    <property type="entry name" value="TRYPSIN_HIS"/>
</dbReference>
<dbReference type="Gene3D" id="2.40.10.10">
    <property type="entry name" value="Trypsin-like serine proteases"/>
    <property type="match status" value="1"/>
</dbReference>
<evidence type="ECO:0000256" key="6">
    <source>
        <dbReference type="SAM" id="SignalP"/>
    </source>
</evidence>
<feature type="domain" description="Peptidase S1" evidence="7">
    <location>
        <begin position="29"/>
        <end position="265"/>
    </location>
</feature>
<dbReference type="InterPro" id="IPR001254">
    <property type="entry name" value="Trypsin_dom"/>
</dbReference>
<dbReference type="InterPro" id="IPR033116">
    <property type="entry name" value="TRYPSIN_SER"/>
</dbReference>
<keyword evidence="3 5" id="KW-0720">Serine protease</keyword>